<gene>
    <name evidence="1" type="ORF">ROE7235_03909</name>
</gene>
<dbReference type="SUPFAM" id="SSF52540">
    <property type="entry name" value="P-loop containing nucleoside triphosphate hydrolases"/>
    <property type="match status" value="1"/>
</dbReference>
<reference evidence="2" key="1">
    <citation type="submission" date="2018-08" db="EMBL/GenBank/DDBJ databases">
        <authorList>
            <person name="Rodrigo-Torres L."/>
            <person name="Arahal R. D."/>
            <person name="Lucena T."/>
        </authorList>
    </citation>
    <scope>NUCLEOTIDE SEQUENCE [LARGE SCALE GENOMIC DNA]</scope>
    <source>
        <strain evidence="2">CECT 7235</strain>
    </source>
</reference>
<proteinExistence type="predicted"/>
<dbReference type="EMBL" id="UIHC01000155">
    <property type="protein sequence ID" value="SUZ34127.1"/>
    <property type="molecule type" value="Genomic_DNA"/>
</dbReference>
<evidence type="ECO:0000313" key="1">
    <source>
        <dbReference type="EMBL" id="SUZ34127.1"/>
    </source>
</evidence>
<dbReference type="Proteomes" id="UP000272908">
    <property type="component" value="Unassembled WGS sequence"/>
</dbReference>
<dbReference type="RefSeq" id="WP_121097713.1">
    <property type="nucleotide sequence ID" value="NZ_UIHC01000155.1"/>
</dbReference>
<accession>A0A3B0MSV7</accession>
<keyword evidence="2" id="KW-1185">Reference proteome</keyword>
<dbReference type="InterPro" id="IPR027417">
    <property type="entry name" value="P-loop_NTPase"/>
</dbReference>
<dbReference type="Gene3D" id="3.40.50.300">
    <property type="entry name" value="P-loop containing nucleotide triphosphate hydrolases"/>
    <property type="match status" value="1"/>
</dbReference>
<protein>
    <submittedName>
        <fullName evidence="1">Uncharacterized protein</fullName>
    </submittedName>
</protein>
<sequence length="246" mass="27895">MTSSFFFNQANKSEENKQLLEQLEEWAAENNTQVYVVDGPLGDDKYEYSHVGHIVALSPGRKIALINFGASEEEFEEFIEDFIEDVGSISDKYEYKDAIGRPRKWRKSLLLEIEDGKAFSLDDYLAQSLVDDPAKRRISELVISLITGSINDIERATAELPDNLLDKVKQKIQLFDGDQTRFIYQGINKKSVHIQGLSGTGKTELLLHKLKDIYVRNPSAKIALTCHILLLLQNPKVLVCYDAEVI</sequence>
<evidence type="ECO:0000313" key="2">
    <source>
        <dbReference type="Proteomes" id="UP000272908"/>
    </source>
</evidence>
<name>A0A3B0MSV7_9RHOB</name>
<dbReference type="OrthoDB" id="10008375at2"/>
<organism evidence="1 2">
    <name type="scientific">Roseinatronobacter ekhonensis</name>
    <dbReference type="NCBI Taxonomy" id="254356"/>
    <lineage>
        <taxon>Bacteria</taxon>
        <taxon>Pseudomonadati</taxon>
        <taxon>Pseudomonadota</taxon>
        <taxon>Alphaproteobacteria</taxon>
        <taxon>Rhodobacterales</taxon>
        <taxon>Paracoccaceae</taxon>
        <taxon>Roseinatronobacter</taxon>
    </lineage>
</organism>
<dbReference type="AlphaFoldDB" id="A0A3B0MSV7"/>